<dbReference type="GO" id="GO:0035725">
    <property type="term" value="P:sodium ion transmembrane transport"/>
    <property type="evidence" value="ECO:0007669"/>
    <property type="project" value="TreeGrafter"/>
</dbReference>
<evidence type="ECO:0000256" key="1">
    <source>
        <dbReference type="ARBA" id="ARBA00004141"/>
    </source>
</evidence>
<feature type="transmembrane region" description="Helical" evidence="6">
    <location>
        <begin position="430"/>
        <end position="450"/>
    </location>
</feature>
<evidence type="ECO:0000256" key="4">
    <source>
        <dbReference type="ARBA" id="ARBA00022989"/>
    </source>
</evidence>
<feature type="transmembrane region" description="Helical" evidence="6">
    <location>
        <begin position="148"/>
        <end position="169"/>
    </location>
</feature>
<keyword evidence="8" id="KW-1185">Reference proteome</keyword>
<evidence type="ECO:0000256" key="3">
    <source>
        <dbReference type="ARBA" id="ARBA00022692"/>
    </source>
</evidence>
<dbReference type="GO" id="GO:0005886">
    <property type="term" value="C:plasma membrane"/>
    <property type="evidence" value="ECO:0007669"/>
    <property type="project" value="TreeGrafter"/>
</dbReference>
<feature type="transmembrane region" description="Helical" evidence="6">
    <location>
        <begin position="320"/>
        <end position="348"/>
    </location>
</feature>
<protein>
    <submittedName>
        <fullName evidence="7">Neurotransmitter:Na+ symporter, NSS family</fullName>
    </submittedName>
</protein>
<dbReference type="CDD" id="cd10334">
    <property type="entry name" value="SLC6sbd_u1"/>
    <property type="match status" value="1"/>
</dbReference>
<feature type="transmembrane region" description="Helical" evidence="6">
    <location>
        <begin position="88"/>
        <end position="110"/>
    </location>
</feature>
<feature type="transmembrane region" description="Helical" evidence="6">
    <location>
        <begin position="389"/>
        <end position="410"/>
    </location>
</feature>
<feature type="transmembrane region" description="Helical" evidence="6">
    <location>
        <begin position="12"/>
        <end position="31"/>
    </location>
</feature>
<name>A0A1T4R6E0_9FIRM</name>
<dbReference type="InterPro" id="IPR037272">
    <property type="entry name" value="SNS_sf"/>
</dbReference>
<dbReference type="InterPro" id="IPR000175">
    <property type="entry name" value="Na/ntran_symport"/>
</dbReference>
<evidence type="ECO:0000256" key="5">
    <source>
        <dbReference type="ARBA" id="ARBA00023136"/>
    </source>
</evidence>
<dbReference type="Proteomes" id="UP000190625">
    <property type="component" value="Unassembled WGS sequence"/>
</dbReference>
<evidence type="ECO:0000256" key="2">
    <source>
        <dbReference type="ARBA" id="ARBA00022448"/>
    </source>
</evidence>
<accession>A0A1T4R6E0</accession>
<dbReference type="NCBIfam" id="NF037979">
    <property type="entry name" value="Na_transp"/>
    <property type="match status" value="1"/>
</dbReference>
<feature type="transmembrane region" description="Helical" evidence="6">
    <location>
        <begin position="43"/>
        <end position="67"/>
    </location>
</feature>
<evidence type="ECO:0000313" key="7">
    <source>
        <dbReference type="EMBL" id="SKA11630.1"/>
    </source>
</evidence>
<feature type="transmembrane region" description="Helical" evidence="6">
    <location>
        <begin position="225"/>
        <end position="248"/>
    </location>
</feature>
<reference evidence="8" key="1">
    <citation type="submission" date="2017-02" db="EMBL/GenBank/DDBJ databases">
        <authorList>
            <person name="Varghese N."/>
            <person name="Submissions S."/>
        </authorList>
    </citation>
    <scope>NUCLEOTIDE SEQUENCE [LARGE SCALE GENOMIC DNA]</scope>
    <source>
        <strain evidence="8">ATCC BAA-73</strain>
    </source>
</reference>
<comment type="subcellular location">
    <subcellularLocation>
        <location evidence="1">Membrane</location>
        <topology evidence="1">Multi-pass membrane protein</topology>
    </subcellularLocation>
</comment>
<gene>
    <name evidence="7" type="ORF">SAMN02745118_02835</name>
</gene>
<dbReference type="SUPFAM" id="SSF161070">
    <property type="entry name" value="SNF-like"/>
    <property type="match status" value="1"/>
</dbReference>
<feature type="transmembrane region" description="Helical" evidence="6">
    <location>
        <begin position="360"/>
        <end position="383"/>
    </location>
</feature>
<feature type="transmembrane region" description="Helical" evidence="6">
    <location>
        <begin position="470"/>
        <end position="490"/>
    </location>
</feature>
<dbReference type="OrthoDB" id="9762833at2"/>
<sequence>MADSTENTEWGSRLGFILAAIGSAVGLGNIWRFSYMVYDNGGGAFLIPYFFALLTAGIPLLILEFGFGHKMRGSAPFSFAKMSEKWEWLGWWPSLVSFVITTYYAAIIGWSLNYIVYSFGTIWGQDPESFFYNSHLQLTEGISEIGGINLTILLGVIAVWLINYFILYKGVQEGIEKASKIFMPLLAVFMLIITVRGVTLPGALAGVNKFLEPDFSALLNVKVWLAAYGQIFFTLSVGFAIMITYSSYLPKDSDIVNNAFITALANCGFSFIVGIGSFGILGYMAAQTGQPISEVVAQSIGLAFIAFPKAISLLPAFQSLFAIIFFLGLTIAGFSSSLSLIEAFVASVRDKFDIERKKAVTYVCLAGLLGSLIFTTGAGLYFLDIVDHFVNQFGIALIGLVECIVLGWYYKSSRIRNYVNPLSDFPIGNWWEIMIKFVTPIILGVMFIQNTILELSKPYGGYDIGSLIKYGWAVAALLLIIGIILSFLPWKGQKSEELLNPEEVK</sequence>
<dbReference type="PANTHER" id="PTHR11616:SF240">
    <property type="entry name" value="BLOATED TUBULES, ISOFORM B-RELATED"/>
    <property type="match status" value="1"/>
</dbReference>
<keyword evidence="5 6" id="KW-0472">Membrane</keyword>
<dbReference type="RefSeq" id="WP_078811198.1">
    <property type="nucleotide sequence ID" value="NZ_FUWM01000043.1"/>
</dbReference>
<dbReference type="PANTHER" id="PTHR11616">
    <property type="entry name" value="SODIUM/CHLORIDE DEPENDENT TRANSPORTER"/>
    <property type="match status" value="1"/>
</dbReference>
<evidence type="ECO:0000256" key="6">
    <source>
        <dbReference type="SAM" id="Phobius"/>
    </source>
</evidence>
<dbReference type="Pfam" id="PF00209">
    <property type="entry name" value="SNF"/>
    <property type="match status" value="2"/>
</dbReference>
<feature type="transmembrane region" description="Helical" evidence="6">
    <location>
        <begin position="260"/>
        <end position="286"/>
    </location>
</feature>
<keyword evidence="3 6" id="KW-0812">Transmembrane</keyword>
<feature type="transmembrane region" description="Helical" evidence="6">
    <location>
        <begin position="181"/>
        <end position="205"/>
    </location>
</feature>
<proteinExistence type="predicted"/>
<dbReference type="STRING" id="142842.SAMN02745118_02835"/>
<keyword evidence="2" id="KW-0813">Transport</keyword>
<keyword evidence="4 6" id="KW-1133">Transmembrane helix</keyword>
<organism evidence="7 8">
    <name type="scientific">Selenihalanaerobacter shriftii</name>
    <dbReference type="NCBI Taxonomy" id="142842"/>
    <lineage>
        <taxon>Bacteria</taxon>
        <taxon>Bacillati</taxon>
        <taxon>Bacillota</taxon>
        <taxon>Clostridia</taxon>
        <taxon>Halanaerobiales</taxon>
        <taxon>Halobacteroidaceae</taxon>
        <taxon>Selenihalanaerobacter</taxon>
    </lineage>
</organism>
<dbReference type="AlphaFoldDB" id="A0A1T4R6E0"/>
<dbReference type="EMBL" id="FUWM01000043">
    <property type="protein sequence ID" value="SKA11630.1"/>
    <property type="molecule type" value="Genomic_DNA"/>
</dbReference>
<dbReference type="PROSITE" id="PS50267">
    <property type="entry name" value="NA_NEUROTRAN_SYMP_3"/>
    <property type="match status" value="1"/>
</dbReference>
<dbReference type="PRINTS" id="PR00176">
    <property type="entry name" value="NANEUSMPORT"/>
</dbReference>
<evidence type="ECO:0000313" key="8">
    <source>
        <dbReference type="Proteomes" id="UP000190625"/>
    </source>
</evidence>